<dbReference type="InterPro" id="IPR000835">
    <property type="entry name" value="HTH_MarR-typ"/>
</dbReference>
<dbReference type="GO" id="GO:0003700">
    <property type="term" value="F:DNA-binding transcription factor activity"/>
    <property type="evidence" value="ECO:0007669"/>
    <property type="project" value="InterPro"/>
</dbReference>
<organism evidence="5 6">
    <name type="scientific">PS1 clade bacterium</name>
    <dbReference type="NCBI Taxonomy" id="2175152"/>
    <lineage>
        <taxon>Bacteria</taxon>
        <taxon>Pseudomonadati</taxon>
        <taxon>Pseudomonadota</taxon>
        <taxon>Alphaproteobacteria</taxon>
        <taxon>PS1 clade</taxon>
    </lineage>
</organism>
<dbReference type="InterPro" id="IPR036390">
    <property type="entry name" value="WH_DNA-bd_sf"/>
</dbReference>
<dbReference type="PRINTS" id="PR00598">
    <property type="entry name" value="HTHMARR"/>
</dbReference>
<dbReference type="InterPro" id="IPR011991">
    <property type="entry name" value="ArsR-like_HTH"/>
</dbReference>
<accession>A0A368DT48</accession>
<feature type="domain" description="HTH marR-type" evidence="4">
    <location>
        <begin position="14"/>
        <end position="146"/>
    </location>
</feature>
<sequence length="147" mass="17807">MPIRKRPPNSKNPEKSVFLLFHQAQQKMDTEQNKLLNKYKITPRQFIILQTIDYHPMTNQNEIQKYTKIDRTTISEIIKKLEDKNLISCRFSTNDRRYKEIKIGNKGRNILRRLQENMDEKEKDFLNELVFKTKKKFLDSLKQYTKL</sequence>
<dbReference type="Pfam" id="PF01047">
    <property type="entry name" value="MarR"/>
    <property type="match status" value="1"/>
</dbReference>
<protein>
    <submittedName>
        <fullName evidence="5">MarR family transcriptional regulator</fullName>
    </submittedName>
</protein>
<dbReference type="Gene3D" id="1.10.10.10">
    <property type="entry name" value="Winged helix-like DNA-binding domain superfamily/Winged helix DNA-binding domain"/>
    <property type="match status" value="1"/>
</dbReference>
<dbReference type="PANTHER" id="PTHR42756">
    <property type="entry name" value="TRANSCRIPTIONAL REGULATOR, MARR"/>
    <property type="match status" value="1"/>
</dbReference>
<dbReference type="EMBL" id="QOQD01000002">
    <property type="protein sequence ID" value="RCL74391.1"/>
    <property type="molecule type" value="Genomic_DNA"/>
</dbReference>
<keyword evidence="1" id="KW-0805">Transcription regulation</keyword>
<keyword evidence="3" id="KW-0804">Transcription</keyword>
<comment type="caution">
    <text evidence="5">The sequence shown here is derived from an EMBL/GenBank/DDBJ whole genome shotgun (WGS) entry which is preliminary data.</text>
</comment>
<dbReference type="GO" id="GO:0003677">
    <property type="term" value="F:DNA binding"/>
    <property type="evidence" value="ECO:0007669"/>
    <property type="project" value="UniProtKB-KW"/>
</dbReference>
<gene>
    <name evidence="5" type="ORF">DBW71_01305</name>
</gene>
<dbReference type="InterPro" id="IPR036388">
    <property type="entry name" value="WH-like_DNA-bd_sf"/>
</dbReference>
<evidence type="ECO:0000256" key="3">
    <source>
        <dbReference type="ARBA" id="ARBA00023163"/>
    </source>
</evidence>
<evidence type="ECO:0000313" key="6">
    <source>
        <dbReference type="Proteomes" id="UP000253570"/>
    </source>
</evidence>
<evidence type="ECO:0000256" key="2">
    <source>
        <dbReference type="ARBA" id="ARBA00023125"/>
    </source>
</evidence>
<proteinExistence type="predicted"/>
<keyword evidence="2" id="KW-0238">DNA-binding</keyword>
<dbReference type="PANTHER" id="PTHR42756:SF1">
    <property type="entry name" value="TRANSCRIPTIONAL REPRESSOR OF EMRAB OPERON"/>
    <property type="match status" value="1"/>
</dbReference>
<reference evidence="5 6" key="1">
    <citation type="journal article" date="2018" name="Microbiome">
        <title>Fine metagenomic profile of the Mediterranean stratified and mixed water columns revealed by assembly and recruitment.</title>
        <authorList>
            <person name="Haro-Moreno J.M."/>
            <person name="Lopez-Perez M."/>
            <person name="De La Torre J.R."/>
            <person name="Picazo A."/>
            <person name="Camacho A."/>
            <person name="Rodriguez-Valera F."/>
        </authorList>
    </citation>
    <scope>NUCLEOTIDE SEQUENCE [LARGE SCALE GENOMIC DNA]</scope>
    <source>
        <strain evidence="5">MED-G57</strain>
    </source>
</reference>
<dbReference type="SUPFAM" id="SSF46785">
    <property type="entry name" value="Winged helix' DNA-binding domain"/>
    <property type="match status" value="1"/>
</dbReference>
<evidence type="ECO:0000259" key="4">
    <source>
        <dbReference type="PROSITE" id="PS50995"/>
    </source>
</evidence>
<evidence type="ECO:0000256" key="1">
    <source>
        <dbReference type="ARBA" id="ARBA00023015"/>
    </source>
</evidence>
<dbReference type="SMART" id="SM00347">
    <property type="entry name" value="HTH_MARR"/>
    <property type="match status" value="1"/>
</dbReference>
<evidence type="ECO:0000313" key="5">
    <source>
        <dbReference type="EMBL" id="RCL74391.1"/>
    </source>
</evidence>
<dbReference type="AlphaFoldDB" id="A0A368DT48"/>
<dbReference type="PROSITE" id="PS50995">
    <property type="entry name" value="HTH_MARR_2"/>
    <property type="match status" value="1"/>
</dbReference>
<name>A0A368DT48_9PROT</name>
<dbReference type="CDD" id="cd00090">
    <property type="entry name" value="HTH_ARSR"/>
    <property type="match status" value="1"/>
</dbReference>
<dbReference type="Proteomes" id="UP000253570">
    <property type="component" value="Unassembled WGS sequence"/>
</dbReference>